<dbReference type="Proteomes" id="UP001172159">
    <property type="component" value="Unassembled WGS sequence"/>
</dbReference>
<proteinExistence type="predicted"/>
<feature type="compositionally biased region" description="Basic and acidic residues" evidence="1">
    <location>
        <begin position="123"/>
        <end position="132"/>
    </location>
</feature>
<name>A0AA40K0U0_9PEZI</name>
<sequence>MLLLASCWCERCSRPAGSCSLVPCQSTRRPGRGSGRPRQCSRERRGDFHSATSLKAELKTVPNDVMISPGLCTDALAELAGREAGPRQEGIAVEIEGAESGEHHISESGSGLVVTNTSTMDGRVGDPRERVEGTGGQVGAVGCTQTKTKQAVQCRDRRVGDDSVIASAQTRPHGVKPAKDPGVDSEQEKPVGALVVQKDFW</sequence>
<protein>
    <submittedName>
        <fullName evidence="2">Uncharacterized protein</fullName>
    </submittedName>
</protein>
<reference evidence="2" key="1">
    <citation type="submission" date="2023-06" db="EMBL/GenBank/DDBJ databases">
        <title>Genome-scale phylogeny and comparative genomics of the fungal order Sordariales.</title>
        <authorList>
            <consortium name="Lawrence Berkeley National Laboratory"/>
            <person name="Hensen N."/>
            <person name="Bonometti L."/>
            <person name="Westerberg I."/>
            <person name="Brannstrom I.O."/>
            <person name="Guillou S."/>
            <person name="Cros-Aarteil S."/>
            <person name="Calhoun S."/>
            <person name="Haridas S."/>
            <person name="Kuo A."/>
            <person name="Mondo S."/>
            <person name="Pangilinan J."/>
            <person name="Riley R."/>
            <person name="Labutti K."/>
            <person name="Andreopoulos B."/>
            <person name="Lipzen A."/>
            <person name="Chen C."/>
            <person name="Yanf M."/>
            <person name="Daum C."/>
            <person name="Ng V."/>
            <person name="Clum A."/>
            <person name="Steindorff A."/>
            <person name="Ohm R."/>
            <person name="Martin F."/>
            <person name="Silar P."/>
            <person name="Natvig D."/>
            <person name="Lalanne C."/>
            <person name="Gautier V."/>
            <person name="Ament-Velasquez S.L."/>
            <person name="Kruys A."/>
            <person name="Hutchinson M.I."/>
            <person name="Powell A.J."/>
            <person name="Barry K."/>
            <person name="Miller A.N."/>
            <person name="Grigoriev I.V."/>
            <person name="Debuchy R."/>
            <person name="Gladieux P."/>
            <person name="Thoren M.H."/>
            <person name="Johannesson H."/>
        </authorList>
    </citation>
    <scope>NUCLEOTIDE SEQUENCE</scope>
    <source>
        <strain evidence="2">CBS 540.89</strain>
    </source>
</reference>
<organism evidence="2 3">
    <name type="scientific">Apiosordaria backusii</name>
    <dbReference type="NCBI Taxonomy" id="314023"/>
    <lineage>
        <taxon>Eukaryota</taxon>
        <taxon>Fungi</taxon>
        <taxon>Dikarya</taxon>
        <taxon>Ascomycota</taxon>
        <taxon>Pezizomycotina</taxon>
        <taxon>Sordariomycetes</taxon>
        <taxon>Sordariomycetidae</taxon>
        <taxon>Sordariales</taxon>
        <taxon>Lasiosphaeriaceae</taxon>
        <taxon>Apiosordaria</taxon>
    </lineage>
</organism>
<evidence type="ECO:0000256" key="1">
    <source>
        <dbReference type="SAM" id="MobiDB-lite"/>
    </source>
</evidence>
<dbReference type="AlphaFoldDB" id="A0AA40K0U0"/>
<evidence type="ECO:0000313" key="2">
    <source>
        <dbReference type="EMBL" id="KAK0741661.1"/>
    </source>
</evidence>
<feature type="region of interest" description="Disordered" evidence="1">
    <location>
        <begin position="26"/>
        <end position="49"/>
    </location>
</feature>
<comment type="caution">
    <text evidence="2">The sequence shown here is derived from an EMBL/GenBank/DDBJ whole genome shotgun (WGS) entry which is preliminary data.</text>
</comment>
<dbReference type="EMBL" id="JAUKTV010000003">
    <property type="protein sequence ID" value="KAK0741661.1"/>
    <property type="molecule type" value="Genomic_DNA"/>
</dbReference>
<evidence type="ECO:0000313" key="3">
    <source>
        <dbReference type="Proteomes" id="UP001172159"/>
    </source>
</evidence>
<keyword evidence="3" id="KW-1185">Reference proteome</keyword>
<feature type="region of interest" description="Disordered" evidence="1">
    <location>
        <begin position="98"/>
        <end position="142"/>
    </location>
</feature>
<gene>
    <name evidence="2" type="ORF">B0T21DRAFT_390570</name>
</gene>
<feature type="compositionally biased region" description="Basic and acidic residues" evidence="1">
    <location>
        <begin position="177"/>
        <end position="189"/>
    </location>
</feature>
<feature type="region of interest" description="Disordered" evidence="1">
    <location>
        <begin position="164"/>
        <end position="201"/>
    </location>
</feature>
<accession>A0AA40K0U0</accession>